<dbReference type="EMBL" id="CAEZYF010000001">
    <property type="protein sequence ID" value="CAB4704264.1"/>
    <property type="molecule type" value="Genomic_DNA"/>
</dbReference>
<dbReference type="EMBL" id="CAFAAV010000022">
    <property type="protein sequence ID" value="CAB4806715.1"/>
    <property type="molecule type" value="Genomic_DNA"/>
</dbReference>
<dbReference type="EMBL" id="CAFBOL010000015">
    <property type="protein sequence ID" value="CAB4981589.1"/>
    <property type="molecule type" value="Genomic_DNA"/>
</dbReference>
<dbReference type="SUPFAM" id="SSF46689">
    <property type="entry name" value="Homeodomain-like"/>
    <property type="match status" value="1"/>
</dbReference>
<dbReference type="GO" id="GO:0003700">
    <property type="term" value="F:DNA-binding transcription factor activity"/>
    <property type="evidence" value="ECO:0007669"/>
    <property type="project" value="TreeGrafter"/>
</dbReference>
<dbReference type="InterPro" id="IPR050109">
    <property type="entry name" value="HTH-type_TetR-like_transc_reg"/>
</dbReference>
<sequence length="202" mass="22795">MTATDVPDRTTDGRHARRDRNRVAVVDAILALFSEGNFEPTSDQIAERAGLSPRSLFRYFDDLEDLNRVAIARQYERVRQLAVLDLSSDRPLSDRASRLVHSRLRTYDEIGSVGIVARIRAPFRPMVAEQLRQARAMWRSQVQQMFAPELNAMNPVRADGALVSVDILASFESVQLMRDDQGLSTERIAAALIDSITRILEN</sequence>
<evidence type="ECO:0000259" key="2">
    <source>
        <dbReference type="PROSITE" id="PS50977"/>
    </source>
</evidence>
<evidence type="ECO:0000313" key="8">
    <source>
        <dbReference type="EMBL" id="CAB4981589.1"/>
    </source>
</evidence>
<evidence type="ECO:0000313" key="3">
    <source>
        <dbReference type="EMBL" id="CAB4364232.1"/>
    </source>
</evidence>
<proteinExistence type="predicted"/>
<dbReference type="GO" id="GO:0000976">
    <property type="term" value="F:transcription cis-regulatory region binding"/>
    <property type="evidence" value="ECO:0007669"/>
    <property type="project" value="TreeGrafter"/>
</dbReference>
<evidence type="ECO:0000256" key="1">
    <source>
        <dbReference type="ARBA" id="ARBA00023125"/>
    </source>
</evidence>
<dbReference type="EMBL" id="CAFBMT010000008">
    <property type="protein sequence ID" value="CAB4934013.1"/>
    <property type="molecule type" value="Genomic_DNA"/>
</dbReference>
<dbReference type="Gene3D" id="1.10.357.10">
    <property type="entry name" value="Tetracycline Repressor, domain 2"/>
    <property type="match status" value="1"/>
</dbReference>
<dbReference type="Pfam" id="PF00440">
    <property type="entry name" value="TetR_N"/>
    <property type="match status" value="1"/>
</dbReference>
<organism evidence="3">
    <name type="scientific">freshwater metagenome</name>
    <dbReference type="NCBI Taxonomy" id="449393"/>
    <lineage>
        <taxon>unclassified sequences</taxon>
        <taxon>metagenomes</taxon>
        <taxon>ecological metagenomes</taxon>
    </lineage>
</organism>
<evidence type="ECO:0000313" key="4">
    <source>
        <dbReference type="EMBL" id="CAB4704264.1"/>
    </source>
</evidence>
<reference evidence="3" key="1">
    <citation type="submission" date="2020-05" db="EMBL/GenBank/DDBJ databases">
        <authorList>
            <person name="Chiriac C."/>
            <person name="Salcher M."/>
            <person name="Ghai R."/>
            <person name="Kavagutti S V."/>
        </authorList>
    </citation>
    <scope>NUCLEOTIDE SEQUENCE</scope>
</reference>
<dbReference type="PANTHER" id="PTHR30055:SF226">
    <property type="entry name" value="HTH-TYPE TRANSCRIPTIONAL REGULATOR PKSA"/>
    <property type="match status" value="1"/>
</dbReference>
<protein>
    <submittedName>
        <fullName evidence="3">Unannotated protein</fullName>
    </submittedName>
</protein>
<dbReference type="PROSITE" id="PS50977">
    <property type="entry name" value="HTH_TETR_2"/>
    <property type="match status" value="1"/>
</dbReference>
<dbReference type="EMBL" id="CAESGF010000011">
    <property type="protein sequence ID" value="CAB4364232.1"/>
    <property type="molecule type" value="Genomic_DNA"/>
</dbReference>
<keyword evidence="1" id="KW-0238">DNA-binding</keyword>
<gene>
    <name evidence="4" type="ORF">UFOPK2656_00249</name>
    <name evidence="5" type="ORF">UFOPK3099_00462</name>
    <name evidence="6" type="ORF">UFOPK3267_00326</name>
    <name evidence="7" type="ORF">UFOPK3651_01670</name>
    <name evidence="8" type="ORF">UFOPK3931_00842</name>
    <name evidence="3" type="ORF">UFOPK4189_01997</name>
</gene>
<evidence type="ECO:0000313" key="6">
    <source>
        <dbReference type="EMBL" id="CAB4846744.1"/>
    </source>
</evidence>
<evidence type="ECO:0000313" key="7">
    <source>
        <dbReference type="EMBL" id="CAB4934013.1"/>
    </source>
</evidence>
<dbReference type="PANTHER" id="PTHR30055">
    <property type="entry name" value="HTH-TYPE TRANSCRIPTIONAL REGULATOR RUTR"/>
    <property type="match status" value="1"/>
</dbReference>
<dbReference type="InterPro" id="IPR009057">
    <property type="entry name" value="Homeodomain-like_sf"/>
</dbReference>
<dbReference type="AlphaFoldDB" id="A0A6J6A993"/>
<accession>A0A6J6A993</accession>
<dbReference type="EMBL" id="CAFBIY010000011">
    <property type="protein sequence ID" value="CAB4846744.1"/>
    <property type="molecule type" value="Genomic_DNA"/>
</dbReference>
<evidence type="ECO:0000313" key="5">
    <source>
        <dbReference type="EMBL" id="CAB4806715.1"/>
    </source>
</evidence>
<feature type="domain" description="HTH tetR-type" evidence="2">
    <location>
        <begin position="19"/>
        <end position="78"/>
    </location>
</feature>
<name>A0A6J6A993_9ZZZZ</name>
<dbReference type="InterPro" id="IPR001647">
    <property type="entry name" value="HTH_TetR"/>
</dbReference>